<dbReference type="PANTHER" id="PTHR43877">
    <property type="entry name" value="AMINOALKYLPHOSPHONATE N-ACETYLTRANSFERASE-RELATED-RELATED"/>
    <property type="match status" value="1"/>
</dbReference>
<keyword evidence="2 5" id="KW-0012">Acyltransferase</keyword>
<dbReference type="SUPFAM" id="SSF55729">
    <property type="entry name" value="Acyl-CoA N-acyltransferases (Nat)"/>
    <property type="match status" value="1"/>
</dbReference>
<dbReference type="AlphaFoldDB" id="A0A841B8V6"/>
<dbReference type="CDD" id="cd04301">
    <property type="entry name" value="NAT_SF"/>
    <property type="match status" value="1"/>
</dbReference>
<dbReference type="Gene3D" id="3.40.630.30">
    <property type="match status" value="1"/>
</dbReference>
<dbReference type="RefSeq" id="WP_378317219.1">
    <property type="nucleotide sequence ID" value="NZ_JACHMX010000001.1"/>
</dbReference>
<organism evidence="5 6">
    <name type="scientific">Amycolatopsis umgeniensis</name>
    <dbReference type="NCBI Taxonomy" id="336628"/>
    <lineage>
        <taxon>Bacteria</taxon>
        <taxon>Bacillati</taxon>
        <taxon>Actinomycetota</taxon>
        <taxon>Actinomycetes</taxon>
        <taxon>Pseudonocardiales</taxon>
        <taxon>Pseudonocardiaceae</taxon>
        <taxon>Amycolatopsis</taxon>
    </lineage>
</organism>
<evidence type="ECO:0000259" key="4">
    <source>
        <dbReference type="PROSITE" id="PS51186"/>
    </source>
</evidence>
<dbReference type="InterPro" id="IPR000182">
    <property type="entry name" value="GNAT_dom"/>
</dbReference>
<reference evidence="5 6" key="1">
    <citation type="submission" date="2020-08" db="EMBL/GenBank/DDBJ databases">
        <title>Sequencing the genomes of 1000 actinobacteria strains.</title>
        <authorList>
            <person name="Klenk H.-P."/>
        </authorList>
    </citation>
    <scope>NUCLEOTIDE SEQUENCE [LARGE SCALE GENOMIC DNA]</scope>
    <source>
        <strain evidence="5 6">DSM 45272</strain>
    </source>
</reference>
<gene>
    <name evidence="5" type="ORF">HDA45_007426</name>
</gene>
<dbReference type="PANTHER" id="PTHR43877:SF2">
    <property type="entry name" value="AMINOALKYLPHOSPHONATE N-ACETYLTRANSFERASE-RELATED"/>
    <property type="match status" value="1"/>
</dbReference>
<dbReference type="InterPro" id="IPR050832">
    <property type="entry name" value="Bact_Acetyltransf"/>
</dbReference>
<proteinExistence type="predicted"/>
<keyword evidence="1 5" id="KW-0808">Transferase</keyword>
<evidence type="ECO:0000313" key="6">
    <source>
        <dbReference type="Proteomes" id="UP000580861"/>
    </source>
</evidence>
<evidence type="ECO:0000256" key="3">
    <source>
        <dbReference type="SAM" id="MobiDB-lite"/>
    </source>
</evidence>
<protein>
    <submittedName>
        <fullName evidence="5">Aminoglycoside 6'-N-acetyltransferase</fullName>
        <ecNumber evidence="5">2.3.1.82</ecNumber>
    </submittedName>
</protein>
<comment type="caution">
    <text evidence="5">The sequence shown here is derived from an EMBL/GenBank/DDBJ whole genome shotgun (WGS) entry which is preliminary data.</text>
</comment>
<evidence type="ECO:0000256" key="2">
    <source>
        <dbReference type="ARBA" id="ARBA00023315"/>
    </source>
</evidence>
<dbReference type="Pfam" id="PF00583">
    <property type="entry name" value="Acetyltransf_1"/>
    <property type="match status" value="1"/>
</dbReference>
<accession>A0A841B8V6</accession>
<dbReference type="EMBL" id="JACHMX010000001">
    <property type="protein sequence ID" value="MBB5857339.1"/>
    <property type="molecule type" value="Genomic_DNA"/>
</dbReference>
<feature type="domain" description="N-acetyltransferase" evidence="4">
    <location>
        <begin position="37"/>
        <end position="192"/>
    </location>
</feature>
<dbReference type="PROSITE" id="PS51186">
    <property type="entry name" value="GNAT"/>
    <property type="match status" value="1"/>
</dbReference>
<dbReference type="GO" id="GO:0047663">
    <property type="term" value="F:aminoglycoside 6'-N-acetyltransferase activity"/>
    <property type="evidence" value="ECO:0007669"/>
    <property type="project" value="UniProtKB-EC"/>
</dbReference>
<dbReference type="EC" id="2.3.1.82" evidence="5"/>
<evidence type="ECO:0000313" key="5">
    <source>
        <dbReference type="EMBL" id="MBB5857339.1"/>
    </source>
</evidence>
<dbReference type="InterPro" id="IPR016181">
    <property type="entry name" value="Acyl_CoA_acyltransferase"/>
</dbReference>
<feature type="region of interest" description="Disordered" evidence="3">
    <location>
        <begin position="1"/>
        <end position="21"/>
    </location>
</feature>
<name>A0A841B8V6_9PSEU</name>
<dbReference type="Proteomes" id="UP000580861">
    <property type="component" value="Unassembled WGS sequence"/>
</dbReference>
<sequence>MRCPLSSCGPGGASLDWRHSNERTERELTTELHGEIVILTPVTEAHVADLRRIRGEAAVRARWGSVDDSPTWPFDDPTTACFTVLEDGVVRGFVQYGEEEDPMYRHASVDLFLDPAAHGRGLGTDTVRAMARHLVHDRGHHRLVIDPAVDNEAAIRCYKAVGFREVGVMRRYERDTVGDGWHDGLLMDLLAEDLT</sequence>
<evidence type="ECO:0000256" key="1">
    <source>
        <dbReference type="ARBA" id="ARBA00022679"/>
    </source>
</evidence>
<keyword evidence="6" id="KW-1185">Reference proteome</keyword>